<organism evidence="2 3">
    <name type="scientific">Candidatus Komeilibacteria bacterium CG_4_10_14_0_2_um_filter_37_10</name>
    <dbReference type="NCBI Taxonomy" id="1974470"/>
    <lineage>
        <taxon>Bacteria</taxon>
        <taxon>Candidatus Komeiliibacteriota</taxon>
    </lineage>
</organism>
<feature type="transmembrane region" description="Helical" evidence="1">
    <location>
        <begin position="36"/>
        <end position="54"/>
    </location>
</feature>
<reference evidence="3" key="1">
    <citation type="submission" date="2017-09" db="EMBL/GenBank/DDBJ databases">
        <title>Depth-based differentiation of microbial function through sediment-hosted aquifers and enrichment of novel symbionts in the deep terrestrial subsurface.</title>
        <authorList>
            <person name="Probst A.J."/>
            <person name="Ladd B."/>
            <person name="Jarett J.K."/>
            <person name="Geller-Mcgrath D.E."/>
            <person name="Sieber C.M.K."/>
            <person name="Emerson J.B."/>
            <person name="Anantharaman K."/>
            <person name="Thomas B.C."/>
            <person name="Malmstrom R."/>
            <person name="Stieglmeier M."/>
            <person name="Klingl A."/>
            <person name="Woyke T."/>
            <person name="Ryan C.M."/>
            <person name="Banfield J.F."/>
        </authorList>
    </citation>
    <scope>NUCLEOTIDE SEQUENCE [LARGE SCALE GENOMIC DNA]</scope>
</reference>
<gene>
    <name evidence="2" type="ORF">COX77_01090</name>
</gene>
<protein>
    <submittedName>
        <fullName evidence="2">Uncharacterized protein</fullName>
    </submittedName>
</protein>
<accession>A0A2M7VFY7</accession>
<evidence type="ECO:0000313" key="2">
    <source>
        <dbReference type="EMBL" id="PIZ99566.1"/>
    </source>
</evidence>
<dbReference type="EMBL" id="PFPO01000021">
    <property type="protein sequence ID" value="PIZ99566.1"/>
    <property type="molecule type" value="Genomic_DNA"/>
</dbReference>
<dbReference type="Proteomes" id="UP000230405">
    <property type="component" value="Unassembled WGS sequence"/>
</dbReference>
<comment type="caution">
    <text evidence="2">The sequence shown here is derived from an EMBL/GenBank/DDBJ whole genome shotgun (WGS) entry which is preliminary data.</text>
</comment>
<sequence>MPKLHSKIYRIIIFVVGVVSTIAYRSIVVFNHYNPLLVEITWYIGTIGFVWYFAHRWSIENKRDAIITQLNLTEKIQRGSVLNQNEKDNLIYVLSGLQTSLAKWNYIAIFVLSGLSVVYAISYRLIK</sequence>
<evidence type="ECO:0000256" key="1">
    <source>
        <dbReference type="SAM" id="Phobius"/>
    </source>
</evidence>
<proteinExistence type="predicted"/>
<dbReference type="AlphaFoldDB" id="A0A2M7VFY7"/>
<feature type="transmembrane region" description="Helical" evidence="1">
    <location>
        <begin position="12"/>
        <end position="30"/>
    </location>
</feature>
<keyword evidence="1" id="KW-1133">Transmembrane helix</keyword>
<keyword evidence="1" id="KW-0472">Membrane</keyword>
<evidence type="ECO:0000313" key="3">
    <source>
        <dbReference type="Proteomes" id="UP000230405"/>
    </source>
</evidence>
<feature type="transmembrane region" description="Helical" evidence="1">
    <location>
        <begin position="104"/>
        <end position="126"/>
    </location>
</feature>
<keyword evidence="1" id="KW-0812">Transmembrane</keyword>
<name>A0A2M7VFY7_9BACT</name>